<organism evidence="2">
    <name type="scientific">Oppiella nova</name>
    <dbReference type="NCBI Taxonomy" id="334625"/>
    <lineage>
        <taxon>Eukaryota</taxon>
        <taxon>Metazoa</taxon>
        <taxon>Ecdysozoa</taxon>
        <taxon>Arthropoda</taxon>
        <taxon>Chelicerata</taxon>
        <taxon>Arachnida</taxon>
        <taxon>Acari</taxon>
        <taxon>Acariformes</taxon>
        <taxon>Sarcoptiformes</taxon>
        <taxon>Oribatida</taxon>
        <taxon>Brachypylina</taxon>
        <taxon>Oppioidea</taxon>
        <taxon>Oppiidae</taxon>
        <taxon>Oppiella</taxon>
    </lineage>
</organism>
<evidence type="ECO:0000256" key="1">
    <source>
        <dbReference type="SAM" id="Phobius"/>
    </source>
</evidence>
<keyword evidence="1" id="KW-0812">Transmembrane</keyword>
<sequence length="89" mass="9575">MNHIGGFITFIKPGTACIVLAGGVAISGLTEKALFSLTTKGKEYRNLPEPALLINAFGVSIVVFIIAVLYLVTRPQYARKDVPAINKKD</sequence>
<feature type="transmembrane region" description="Helical" evidence="1">
    <location>
        <begin position="7"/>
        <end position="30"/>
    </location>
</feature>
<gene>
    <name evidence="2" type="ORF">ONB1V03_LOCUS19485</name>
</gene>
<protein>
    <submittedName>
        <fullName evidence="2">Uncharacterized protein</fullName>
    </submittedName>
</protein>
<keyword evidence="3" id="KW-1185">Reference proteome</keyword>
<dbReference type="EMBL" id="CAJPVJ010029984">
    <property type="protein sequence ID" value="CAG2180062.1"/>
    <property type="molecule type" value="Genomic_DNA"/>
</dbReference>
<dbReference type="Proteomes" id="UP000728032">
    <property type="component" value="Unassembled WGS sequence"/>
</dbReference>
<proteinExistence type="predicted"/>
<reference evidence="2" key="1">
    <citation type="submission" date="2020-11" db="EMBL/GenBank/DDBJ databases">
        <authorList>
            <person name="Tran Van P."/>
        </authorList>
    </citation>
    <scope>NUCLEOTIDE SEQUENCE</scope>
</reference>
<dbReference type="OrthoDB" id="907479at2759"/>
<evidence type="ECO:0000313" key="3">
    <source>
        <dbReference type="Proteomes" id="UP000728032"/>
    </source>
</evidence>
<evidence type="ECO:0000313" key="2">
    <source>
        <dbReference type="EMBL" id="CAD7662925.1"/>
    </source>
</evidence>
<accession>A0A7R9MPN8</accession>
<keyword evidence="1" id="KW-1133">Transmembrane helix</keyword>
<name>A0A7R9MPN8_9ACAR</name>
<dbReference type="AlphaFoldDB" id="A0A7R9MPN8"/>
<dbReference type="Gene3D" id="1.20.120.1770">
    <property type="match status" value="1"/>
</dbReference>
<dbReference type="EMBL" id="OC944809">
    <property type="protein sequence ID" value="CAD7662925.1"/>
    <property type="molecule type" value="Genomic_DNA"/>
</dbReference>
<feature type="transmembrane region" description="Helical" evidence="1">
    <location>
        <begin position="50"/>
        <end position="72"/>
    </location>
</feature>
<keyword evidence="1" id="KW-0472">Membrane</keyword>